<evidence type="ECO:0000259" key="7">
    <source>
        <dbReference type="Pfam" id="PF07980"/>
    </source>
</evidence>
<dbReference type="EMBL" id="UYIV01000001">
    <property type="protein sequence ID" value="VDH04353.1"/>
    <property type="molecule type" value="Genomic_DNA"/>
</dbReference>
<comment type="subcellular location">
    <subcellularLocation>
        <location evidence="1">Cell outer membrane</location>
    </subcellularLocation>
</comment>
<accession>A0A7Z9CG76</accession>
<evidence type="ECO:0000313" key="9">
    <source>
        <dbReference type="EMBL" id="VDH04353.1"/>
    </source>
</evidence>
<feature type="chain" id="PRO_5030545617" evidence="6">
    <location>
        <begin position="24"/>
        <end position="505"/>
    </location>
</feature>
<proteinExistence type="inferred from homology"/>
<dbReference type="InterPro" id="IPR033985">
    <property type="entry name" value="SusD-like_N"/>
</dbReference>
<dbReference type="RefSeq" id="WP_125151279.1">
    <property type="nucleotide sequence ID" value="NZ_UYIV01000001.1"/>
</dbReference>
<evidence type="ECO:0000256" key="5">
    <source>
        <dbReference type="ARBA" id="ARBA00023237"/>
    </source>
</evidence>
<evidence type="ECO:0000256" key="3">
    <source>
        <dbReference type="ARBA" id="ARBA00022729"/>
    </source>
</evidence>
<keyword evidence="3 6" id="KW-0732">Signal</keyword>
<dbReference type="Gene3D" id="1.25.40.390">
    <property type="match status" value="1"/>
</dbReference>
<dbReference type="AlphaFoldDB" id="A0A7Z9CG76"/>
<organism evidence="9 10">
    <name type="scientific">Bergeyella zoohelcum</name>
    <dbReference type="NCBI Taxonomy" id="1015"/>
    <lineage>
        <taxon>Bacteria</taxon>
        <taxon>Pseudomonadati</taxon>
        <taxon>Bacteroidota</taxon>
        <taxon>Flavobacteriia</taxon>
        <taxon>Flavobacteriales</taxon>
        <taxon>Weeksellaceae</taxon>
        <taxon>Bergeyella</taxon>
    </lineage>
</organism>
<feature type="domain" description="RagB/SusD" evidence="7">
    <location>
        <begin position="362"/>
        <end position="505"/>
    </location>
</feature>
<keyword evidence="5" id="KW-0998">Cell outer membrane</keyword>
<reference evidence="9 10" key="1">
    <citation type="submission" date="2018-11" db="EMBL/GenBank/DDBJ databases">
        <authorList>
            <consortium name="Pathogen Informatics"/>
        </authorList>
    </citation>
    <scope>NUCLEOTIDE SEQUENCE [LARGE SCALE GENOMIC DNA]</scope>
    <source>
        <strain evidence="9 10">NCTC12929</strain>
    </source>
</reference>
<evidence type="ECO:0000256" key="1">
    <source>
        <dbReference type="ARBA" id="ARBA00004442"/>
    </source>
</evidence>
<name>A0A7Z9CG76_9FLAO</name>
<gene>
    <name evidence="9" type="ORF">NCTC12929_01396</name>
</gene>
<protein>
    <submittedName>
        <fullName evidence="9">SusD family</fullName>
    </submittedName>
</protein>
<evidence type="ECO:0000256" key="2">
    <source>
        <dbReference type="ARBA" id="ARBA00006275"/>
    </source>
</evidence>
<evidence type="ECO:0000313" key="10">
    <source>
        <dbReference type="Proteomes" id="UP000270205"/>
    </source>
</evidence>
<evidence type="ECO:0000259" key="8">
    <source>
        <dbReference type="Pfam" id="PF14322"/>
    </source>
</evidence>
<feature type="domain" description="SusD-like N-terminal" evidence="8">
    <location>
        <begin position="31"/>
        <end position="225"/>
    </location>
</feature>
<dbReference type="GO" id="GO:0009279">
    <property type="term" value="C:cell outer membrane"/>
    <property type="evidence" value="ECO:0007669"/>
    <property type="project" value="UniProtKB-SubCell"/>
</dbReference>
<sequence length="505" mass="56128">MKKQILKLSVLSLLSIGTLTALHSCRDAIDIVQPGEVNAEKLFTSLQNIEGALNDVYNSTDITEVIQVSALISDEVKTNNILDNVLFTHTFNSNNIYSSALWLSYYELILKANRFLEGVQNYTPTSSETNQYNKAIAQAKVLRAFAYTQLLTHFSEDLTQDDGNGVIISNATFLDATSQLPRSSNKAVENVILKDLDEAYDALDQGSRYFVSKNFVNALKARFYLYRGNFAQAKIFAQKVVTESGLSLTPAGNFTQAEVQTQAWRDAFYKDNSNSPYRRVWSDADQGEVIFALSRPVRGTGATAARLFTSNGTNIQGAILWFAGTNITKIISETQGDIRRYAYIDPTSPLETNGAVKSGVIDKHPGKGVAALRNDLKVVRLSEIYFILAECATHEGNLVEARNYIQKVREARNYLGAATTPHYANQQEAWADILKERRVELAFEGHRYIDLKRVAAKAGVTMDRVNADVHPIPLLNLPNGDYRYTLPIPLSELSANPNVVQNKGY</sequence>
<dbReference type="Pfam" id="PF14322">
    <property type="entry name" value="SusD-like_3"/>
    <property type="match status" value="1"/>
</dbReference>
<dbReference type="Proteomes" id="UP000270205">
    <property type="component" value="Unassembled WGS sequence"/>
</dbReference>
<dbReference type="InterPro" id="IPR012944">
    <property type="entry name" value="SusD_RagB_dom"/>
</dbReference>
<dbReference type="SUPFAM" id="SSF48452">
    <property type="entry name" value="TPR-like"/>
    <property type="match status" value="1"/>
</dbReference>
<evidence type="ECO:0000256" key="6">
    <source>
        <dbReference type="SAM" id="SignalP"/>
    </source>
</evidence>
<dbReference type="InterPro" id="IPR011990">
    <property type="entry name" value="TPR-like_helical_dom_sf"/>
</dbReference>
<comment type="caution">
    <text evidence="9">The sequence shown here is derived from an EMBL/GenBank/DDBJ whole genome shotgun (WGS) entry which is preliminary data.</text>
</comment>
<evidence type="ECO:0000256" key="4">
    <source>
        <dbReference type="ARBA" id="ARBA00023136"/>
    </source>
</evidence>
<keyword evidence="4" id="KW-0472">Membrane</keyword>
<dbReference type="Pfam" id="PF07980">
    <property type="entry name" value="SusD_RagB"/>
    <property type="match status" value="1"/>
</dbReference>
<feature type="signal peptide" evidence="6">
    <location>
        <begin position="1"/>
        <end position="23"/>
    </location>
</feature>
<comment type="similarity">
    <text evidence="2">Belongs to the SusD family.</text>
</comment>